<dbReference type="UniPathway" id="UPA00359">
    <property type="reaction ID" value="UER00482"/>
</dbReference>
<comment type="caution">
    <text evidence="14">The sequence shown here is derived from an EMBL/GenBank/DDBJ whole genome shotgun (WGS) entry which is preliminary data.</text>
</comment>
<evidence type="ECO:0000313" key="15">
    <source>
        <dbReference type="Proteomes" id="UP000306236"/>
    </source>
</evidence>
<comment type="function">
    <text evidence="1 13">Transfers the gamma-phosphate of ATP to the 4'-position of a tetraacyldisaccharide 1-phosphate intermediate (termed DS-1-P) to form tetraacyldisaccharide 1,4'-bis-phosphate (lipid IVA).</text>
</comment>
<keyword evidence="11 13" id="KW-0443">Lipid metabolism</keyword>
<evidence type="ECO:0000256" key="11">
    <source>
        <dbReference type="ARBA" id="ARBA00023098"/>
    </source>
</evidence>
<evidence type="ECO:0000256" key="10">
    <source>
        <dbReference type="ARBA" id="ARBA00022840"/>
    </source>
</evidence>
<name>A0A4S5BNH8_9BURK</name>
<evidence type="ECO:0000256" key="8">
    <source>
        <dbReference type="ARBA" id="ARBA00022741"/>
    </source>
</evidence>
<evidence type="ECO:0000256" key="12">
    <source>
        <dbReference type="ARBA" id="ARBA00029757"/>
    </source>
</evidence>
<dbReference type="RefSeq" id="WP_136406928.1">
    <property type="nucleotide sequence ID" value="NZ_SSWX01000015.1"/>
</dbReference>
<comment type="similarity">
    <text evidence="13">Belongs to the LpxK family.</text>
</comment>
<evidence type="ECO:0000256" key="6">
    <source>
        <dbReference type="ARBA" id="ARBA00022556"/>
    </source>
</evidence>
<dbReference type="SUPFAM" id="SSF52540">
    <property type="entry name" value="P-loop containing nucleoside triphosphate hydrolases"/>
    <property type="match status" value="1"/>
</dbReference>
<sequence>MPTWLQQLEAHWQQPQARTRLLDWLLRPLAAVYGAASARQRAQYMHGKRARTRLPVPTVVVGNVVAGGAGKTPVVIALTQGMQRRGLQVGVISRGYGRQGTGCMHVTHSSSAQQAGDEPLMIAQATQAPVFVASTRAEAALALLQAFPQTELVICDDGLQHWALERDCEVCVFPPWGIGNGRLIPAGPLREPWPRAVDVIVQSLNEGEATASIPMPAPAAPCWHLSRQLAPVLHNGLGEQRAFDALLQHPGPIVALAGIAKPQAFFAMLAQRGLRLSQTLALPDHHAFTSLPVELRDANADTLIVCTEKDAVKLWRLLPQAWAVGLEVSWQENWTDQVLSLARAHFHARS</sequence>
<dbReference type="GO" id="GO:0009244">
    <property type="term" value="P:lipopolysaccharide core region biosynthetic process"/>
    <property type="evidence" value="ECO:0007669"/>
    <property type="project" value="TreeGrafter"/>
</dbReference>
<dbReference type="Proteomes" id="UP000306236">
    <property type="component" value="Unassembled WGS sequence"/>
</dbReference>
<dbReference type="PANTHER" id="PTHR42724:SF1">
    <property type="entry name" value="TETRAACYLDISACCHARIDE 4'-KINASE, MITOCHONDRIAL-RELATED"/>
    <property type="match status" value="1"/>
</dbReference>
<dbReference type="GO" id="GO:0005886">
    <property type="term" value="C:plasma membrane"/>
    <property type="evidence" value="ECO:0007669"/>
    <property type="project" value="TreeGrafter"/>
</dbReference>
<dbReference type="Pfam" id="PF02606">
    <property type="entry name" value="LpxK"/>
    <property type="match status" value="1"/>
</dbReference>
<keyword evidence="5 13" id="KW-0444">Lipid biosynthesis</keyword>
<dbReference type="InterPro" id="IPR027417">
    <property type="entry name" value="P-loop_NTPase"/>
</dbReference>
<gene>
    <name evidence="13" type="primary">lpxK</name>
    <name evidence="14" type="ORF">E8K88_12080</name>
</gene>
<protein>
    <recommendedName>
        <fullName evidence="4 13">Tetraacyldisaccharide 4'-kinase</fullName>
        <ecNumber evidence="3 13">2.7.1.130</ecNumber>
    </recommendedName>
    <alternativeName>
        <fullName evidence="12 13">Lipid A 4'-kinase</fullName>
    </alternativeName>
</protein>
<keyword evidence="7 13" id="KW-0808">Transferase</keyword>
<proteinExistence type="inferred from homology"/>
<dbReference type="InterPro" id="IPR003758">
    <property type="entry name" value="LpxK"/>
</dbReference>
<evidence type="ECO:0000256" key="9">
    <source>
        <dbReference type="ARBA" id="ARBA00022777"/>
    </source>
</evidence>
<accession>A0A4S5BNH8</accession>
<organism evidence="14 15">
    <name type="scientific">Lampropedia aestuarii</name>
    <dbReference type="NCBI Taxonomy" id="2562762"/>
    <lineage>
        <taxon>Bacteria</taxon>
        <taxon>Pseudomonadati</taxon>
        <taxon>Pseudomonadota</taxon>
        <taxon>Betaproteobacteria</taxon>
        <taxon>Burkholderiales</taxon>
        <taxon>Comamonadaceae</taxon>
        <taxon>Lampropedia</taxon>
    </lineage>
</organism>
<evidence type="ECO:0000256" key="2">
    <source>
        <dbReference type="ARBA" id="ARBA00004870"/>
    </source>
</evidence>
<evidence type="ECO:0000256" key="4">
    <source>
        <dbReference type="ARBA" id="ARBA00016436"/>
    </source>
</evidence>
<dbReference type="HAMAP" id="MF_00409">
    <property type="entry name" value="LpxK"/>
    <property type="match status" value="1"/>
</dbReference>
<dbReference type="EC" id="2.7.1.130" evidence="3 13"/>
<feature type="binding site" evidence="13">
    <location>
        <begin position="65"/>
        <end position="72"/>
    </location>
    <ligand>
        <name>ATP</name>
        <dbReference type="ChEBI" id="CHEBI:30616"/>
    </ligand>
</feature>
<evidence type="ECO:0000256" key="7">
    <source>
        <dbReference type="ARBA" id="ARBA00022679"/>
    </source>
</evidence>
<comment type="pathway">
    <text evidence="2 13">Glycolipid biosynthesis; lipid IV(A) biosynthesis; lipid IV(A) from (3R)-3-hydroxytetradecanoyl-[acyl-carrier-protein] and UDP-N-acetyl-alpha-D-glucosamine: step 6/6.</text>
</comment>
<keyword evidence="9 13" id="KW-0418">Kinase</keyword>
<dbReference type="EMBL" id="SSWX01000015">
    <property type="protein sequence ID" value="THJ32431.1"/>
    <property type="molecule type" value="Genomic_DNA"/>
</dbReference>
<evidence type="ECO:0000256" key="13">
    <source>
        <dbReference type="HAMAP-Rule" id="MF_00409"/>
    </source>
</evidence>
<evidence type="ECO:0000256" key="3">
    <source>
        <dbReference type="ARBA" id="ARBA00012071"/>
    </source>
</evidence>
<evidence type="ECO:0000256" key="1">
    <source>
        <dbReference type="ARBA" id="ARBA00002274"/>
    </source>
</evidence>
<dbReference type="PANTHER" id="PTHR42724">
    <property type="entry name" value="TETRAACYLDISACCHARIDE 4'-KINASE"/>
    <property type="match status" value="1"/>
</dbReference>
<keyword evidence="6 13" id="KW-0441">Lipid A biosynthesis</keyword>
<reference evidence="14 15" key="1">
    <citation type="submission" date="2019-04" db="EMBL/GenBank/DDBJ databases">
        <title>Lampropedia sp YIM MLB12 draf genome.</title>
        <authorList>
            <person name="Wang Y.-X."/>
        </authorList>
    </citation>
    <scope>NUCLEOTIDE SEQUENCE [LARGE SCALE GENOMIC DNA]</scope>
    <source>
        <strain evidence="14 15">YIM MLB12</strain>
    </source>
</reference>
<dbReference type="OrthoDB" id="9766423at2"/>
<keyword evidence="10 13" id="KW-0067">ATP-binding</keyword>
<comment type="catalytic activity">
    <reaction evidence="13">
        <text>a lipid A disaccharide + ATP = a lipid IVA + ADP + H(+)</text>
        <dbReference type="Rhea" id="RHEA:67840"/>
        <dbReference type="ChEBI" id="CHEBI:15378"/>
        <dbReference type="ChEBI" id="CHEBI:30616"/>
        <dbReference type="ChEBI" id="CHEBI:176343"/>
        <dbReference type="ChEBI" id="CHEBI:176425"/>
        <dbReference type="ChEBI" id="CHEBI:456216"/>
        <dbReference type="EC" id="2.7.1.130"/>
    </reaction>
</comment>
<keyword evidence="8 13" id="KW-0547">Nucleotide-binding</keyword>
<dbReference type="NCBIfam" id="TIGR00682">
    <property type="entry name" value="lpxK"/>
    <property type="match status" value="1"/>
</dbReference>
<dbReference type="AlphaFoldDB" id="A0A4S5BNH8"/>
<keyword evidence="15" id="KW-1185">Reference proteome</keyword>
<dbReference type="GO" id="GO:0009029">
    <property type="term" value="F:lipid-A 4'-kinase activity"/>
    <property type="evidence" value="ECO:0007669"/>
    <property type="project" value="UniProtKB-UniRule"/>
</dbReference>
<evidence type="ECO:0000313" key="14">
    <source>
        <dbReference type="EMBL" id="THJ32431.1"/>
    </source>
</evidence>
<dbReference type="GO" id="GO:0005524">
    <property type="term" value="F:ATP binding"/>
    <property type="evidence" value="ECO:0007669"/>
    <property type="project" value="UniProtKB-UniRule"/>
</dbReference>
<dbReference type="GO" id="GO:0009245">
    <property type="term" value="P:lipid A biosynthetic process"/>
    <property type="evidence" value="ECO:0007669"/>
    <property type="project" value="UniProtKB-UniRule"/>
</dbReference>
<evidence type="ECO:0000256" key="5">
    <source>
        <dbReference type="ARBA" id="ARBA00022516"/>
    </source>
</evidence>